<evidence type="ECO:0000259" key="11">
    <source>
        <dbReference type="Pfam" id="PF17147"/>
    </source>
</evidence>
<dbReference type="CDD" id="cd07034">
    <property type="entry name" value="TPP_PYR_PFOR_IOR-alpha_like"/>
    <property type="match status" value="1"/>
</dbReference>
<comment type="similarity">
    <text evidence="1">Belongs to the pyruvate:ferredoxin/flavodoxin oxidoreductase family.</text>
</comment>
<dbReference type="Proteomes" id="UP000198972">
    <property type="component" value="Unassembled WGS sequence"/>
</dbReference>
<dbReference type="SUPFAM" id="SSF52922">
    <property type="entry name" value="TK C-terminal domain-like"/>
    <property type="match status" value="1"/>
</dbReference>
<feature type="domain" description="Pyruvate:ferredoxin oxidoreductase core" evidence="11">
    <location>
        <begin position="304"/>
        <end position="408"/>
    </location>
</feature>
<dbReference type="SUPFAM" id="SSF52518">
    <property type="entry name" value="Thiamin diphosphate-binding fold (THDP-binding)"/>
    <property type="match status" value="2"/>
</dbReference>
<dbReference type="InterPro" id="IPR033412">
    <property type="entry name" value="PFOR_II"/>
</dbReference>
<keyword evidence="2" id="KW-0813">Transport</keyword>
<keyword evidence="3" id="KW-0004">4Fe-4S</keyword>
<keyword evidence="5" id="KW-0560">Oxidoreductase</keyword>
<evidence type="ECO:0000256" key="1">
    <source>
        <dbReference type="ARBA" id="ARBA00009032"/>
    </source>
</evidence>
<organism evidence="12 13">
    <name type="scientific">Fontibacillus panacisegetis</name>
    <dbReference type="NCBI Taxonomy" id="670482"/>
    <lineage>
        <taxon>Bacteria</taxon>
        <taxon>Bacillati</taxon>
        <taxon>Bacillota</taxon>
        <taxon>Bacilli</taxon>
        <taxon>Bacillales</taxon>
        <taxon>Paenibacillaceae</taxon>
        <taxon>Fontibacillus</taxon>
    </lineage>
</organism>
<dbReference type="PANTHER" id="PTHR32154">
    <property type="entry name" value="PYRUVATE-FLAVODOXIN OXIDOREDUCTASE-RELATED"/>
    <property type="match status" value="1"/>
</dbReference>
<gene>
    <name evidence="12" type="ORF">SAMN04488542_10994</name>
</gene>
<dbReference type="FunFam" id="3.40.50.970:FF:000012">
    <property type="entry name" value="Pyruvate:ferredoxin (Flavodoxin) oxidoreductase"/>
    <property type="match status" value="1"/>
</dbReference>
<dbReference type="GO" id="GO:0016491">
    <property type="term" value="F:oxidoreductase activity"/>
    <property type="evidence" value="ECO:0007669"/>
    <property type="project" value="UniProtKB-KW"/>
</dbReference>
<dbReference type="Gene3D" id="3.40.50.970">
    <property type="match status" value="3"/>
</dbReference>
<keyword evidence="4" id="KW-0249">Electron transport</keyword>
<evidence type="ECO:0000259" key="10">
    <source>
        <dbReference type="Pfam" id="PF02775"/>
    </source>
</evidence>
<feature type="compositionally biased region" description="Polar residues" evidence="8">
    <location>
        <begin position="626"/>
        <end position="644"/>
    </location>
</feature>
<dbReference type="Pfam" id="PF17147">
    <property type="entry name" value="PFOR_II"/>
    <property type="match status" value="1"/>
</dbReference>
<dbReference type="InterPro" id="IPR009014">
    <property type="entry name" value="Transketo_C/PFOR_II"/>
</dbReference>
<dbReference type="InterPro" id="IPR002880">
    <property type="entry name" value="Pyrv_Fd/Flavodoxin_OxRdtase_N"/>
</dbReference>
<evidence type="ECO:0000256" key="5">
    <source>
        <dbReference type="ARBA" id="ARBA00023002"/>
    </source>
</evidence>
<keyword evidence="13" id="KW-1185">Reference proteome</keyword>
<feature type="domain" description="Pyruvate flavodoxin/ferredoxin oxidoreductase pyrimidine binding" evidence="9">
    <location>
        <begin position="55"/>
        <end position="281"/>
    </location>
</feature>
<keyword evidence="7" id="KW-0411">Iron-sulfur</keyword>
<evidence type="ECO:0000256" key="8">
    <source>
        <dbReference type="SAM" id="MobiDB-lite"/>
    </source>
</evidence>
<accession>A0A1G7KCI8</accession>
<reference evidence="12 13" key="1">
    <citation type="submission" date="2016-10" db="EMBL/GenBank/DDBJ databases">
        <authorList>
            <person name="de Groot N.N."/>
        </authorList>
    </citation>
    <scope>NUCLEOTIDE SEQUENCE [LARGE SCALE GENOMIC DNA]</scope>
    <source>
        <strain evidence="12 13">DSM 28129</strain>
    </source>
</reference>
<name>A0A1G7KCI8_9BACL</name>
<evidence type="ECO:0000256" key="6">
    <source>
        <dbReference type="ARBA" id="ARBA00023004"/>
    </source>
</evidence>
<dbReference type="EMBL" id="FNBG01000009">
    <property type="protein sequence ID" value="SDF34882.1"/>
    <property type="molecule type" value="Genomic_DNA"/>
</dbReference>
<keyword evidence="3" id="KW-0479">Metal-binding</keyword>
<feature type="domain" description="Thiamine pyrophosphate enzyme TPP-binding" evidence="10">
    <location>
        <begin position="576"/>
        <end position="681"/>
    </location>
</feature>
<dbReference type="Pfam" id="PF01855">
    <property type="entry name" value="POR_N"/>
    <property type="match status" value="1"/>
</dbReference>
<dbReference type="InterPro" id="IPR050722">
    <property type="entry name" value="Pyruvate:ferred/Flavod_OxRd"/>
</dbReference>
<evidence type="ECO:0000313" key="12">
    <source>
        <dbReference type="EMBL" id="SDF34882.1"/>
    </source>
</evidence>
<dbReference type="GO" id="GO:0030976">
    <property type="term" value="F:thiamine pyrophosphate binding"/>
    <property type="evidence" value="ECO:0007669"/>
    <property type="project" value="InterPro"/>
</dbReference>
<protein>
    <submittedName>
        <fullName evidence="12">Pyruvate ferredoxin oxidoreductase alpha subunit</fullName>
    </submittedName>
</protein>
<dbReference type="InterPro" id="IPR029061">
    <property type="entry name" value="THDP-binding"/>
</dbReference>
<feature type="region of interest" description="Disordered" evidence="8">
    <location>
        <begin position="626"/>
        <end position="651"/>
    </location>
</feature>
<evidence type="ECO:0000259" key="9">
    <source>
        <dbReference type="Pfam" id="PF01855"/>
    </source>
</evidence>
<evidence type="ECO:0000256" key="2">
    <source>
        <dbReference type="ARBA" id="ARBA00022448"/>
    </source>
</evidence>
<dbReference type="STRING" id="670482.SAMN04488542_10994"/>
<dbReference type="GO" id="GO:0051539">
    <property type="term" value="F:4 iron, 4 sulfur cluster binding"/>
    <property type="evidence" value="ECO:0007669"/>
    <property type="project" value="UniProtKB-KW"/>
</dbReference>
<proteinExistence type="inferred from homology"/>
<dbReference type="AlphaFoldDB" id="A0A1G7KCI8"/>
<dbReference type="Gene3D" id="3.40.50.920">
    <property type="match status" value="1"/>
</dbReference>
<dbReference type="InterPro" id="IPR011766">
    <property type="entry name" value="TPP_enzyme_TPP-bd"/>
</dbReference>
<keyword evidence="6" id="KW-0408">Iron</keyword>
<evidence type="ECO:0000256" key="7">
    <source>
        <dbReference type="ARBA" id="ARBA00023014"/>
    </source>
</evidence>
<dbReference type="PANTHER" id="PTHR32154:SF0">
    <property type="entry name" value="PYRUVATE-FLAVODOXIN OXIDOREDUCTASE-RELATED"/>
    <property type="match status" value="1"/>
</dbReference>
<evidence type="ECO:0000256" key="4">
    <source>
        <dbReference type="ARBA" id="ARBA00022982"/>
    </source>
</evidence>
<dbReference type="Pfam" id="PF02775">
    <property type="entry name" value="TPP_enzyme_C"/>
    <property type="match status" value="1"/>
</dbReference>
<evidence type="ECO:0000256" key="3">
    <source>
        <dbReference type="ARBA" id="ARBA00022485"/>
    </source>
</evidence>
<evidence type="ECO:0000313" key="13">
    <source>
        <dbReference type="Proteomes" id="UP000198972"/>
    </source>
</evidence>
<dbReference type="GO" id="GO:0006979">
    <property type="term" value="P:response to oxidative stress"/>
    <property type="evidence" value="ECO:0007669"/>
    <property type="project" value="TreeGrafter"/>
</dbReference>
<sequence length="793" mass="87967">MQTSIQSSIALILLRNFNKKKGGFMMAIDYSKEIGSAKVEQQYVYESGNEMAAYAAQQINYHVMGYFPISPSTEVAQFLDLTKTTGQHDIKLIPSDGEHSSAGICYGASTAGGRVFNATSAQGYMYMLEQMPVQSGTRLPMVMNLVCRSISGPLNIHGDHSDLYFALNTGWPILMCRDPQAVYDMNIMALKLAEDPEVRLPVMVASDGYFTSHQKRRVQTFMHREDVMKFVGEQPPAGFPHTLDREQPISIGPYMNEPDYINNRYQMSEAMYKAGAVFERIAKEYGDLTGRYYPTLDLYRMEDAEVAVFLMNSASEIIKDVVDQLRAEGIKAGSISPNIIRPFPQKQIANALKNVKAITVGDRGDSTGGHGGNMVNELKAALFTHGNHTTQVISRIYGLGGKEFYAEDGHHFFQLAIEAAKSGEVAVPFDFYGHHPGESDKTPIRLLKPLKFEDLKTGLIEIDKDELTGKLRVKVPPMRSLVKKPKRLTPGHGACPGCGIFSGLELFFKGIEGDIVTLFHTGCAYVVSTGYPHSSHKGTFIHNLFQNGAATLSGVVEMFWERKRRGELDDLGLKDDFTFVMVTGDGGMDIGMGPAIGAALRNHRMIILEYDNEGYMNTGAQLSYSTPKGHRTSTSGVGKTQQGKGSHHKDTPQIMAATNIPYVFTGTEAHPQDLVKKAAKAWWYAQNEGLVYGKILSACPLNWMAEDNAGTSLVGTAVDSCFFPLYEVELGITTITYDPEAKSQKVELTEWLKRMGKTRHLLKPENEAILKSFQDEVERRWSRLKIKHAHPEL</sequence>
<keyword evidence="12" id="KW-0670">Pyruvate</keyword>